<dbReference type="Proteomes" id="UP000182248">
    <property type="component" value="Unassembled WGS sequence"/>
</dbReference>
<dbReference type="InterPro" id="IPR037066">
    <property type="entry name" value="Plug_dom_sf"/>
</dbReference>
<dbReference type="PROSITE" id="PS52016">
    <property type="entry name" value="TONB_DEPENDENT_REC_3"/>
    <property type="match status" value="1"/>
</dbReference>
<organism evidence="9 10">
    <name type="scientific">Sinomicrobium oceani</name>
    <dbReference type="NCBI Taxonomy" id="1150368"/>
    <lineage>
        <taxon>Bacteria</taxon>
        <taxon>Pseudomonadati</taxon>
        <taxon>Bacteroidota</taxon>
        <taxon>Flavobacteriia</taxon>
        <taxon>Flavobacteriales</taxon>
        <taxon>Flavobacteriaceae</taxon>
        <taxon>Sinomicrobium</taxon>
    </lineage>
</organism>
<evidence type="ECO:0000256" key="3">
    <source>
        <dbReference type="ARBA" id="ARBA00022452"/>
    </source>
</evidence>
<dbReference type="AlphaFoldDB" id="A0A1K1MRJ3"/>
<dbReference type="FunFam" id="2.170.130.10:FF:000008">
    <property type="entry name" value="SusC/RagA family TonB-linked outer membrane protein"/>
    <property type="match status" value="1"/>
</dbReference>
<dbReference type="InterPro" id="IPR036942">
    <property type="entry name" value="Beta-barrel_TonB_sf"/>
</dbReference>
<protein>
    <submittedName>
        <fullName evidence="9">TonB-linked outer membrane protein, SusC/RagA family</fullName>
    </submittedName>
</protein>
<keyword evidence="3 7" id="KW-1134">Transmembrane beta strand</keyword>
<gene>
    <name evidence="9" type="ORF">SAMN02927921_00669</name>
</gene>
<dbReference type="NCBIfam" id="TIGR04056">
    <property type="entry name" value="OMP_RagA_SusC"/>
    <property type="match status" value="1"/>
</dbReference>
<dbReference type="InterPro" id="IPR008969">
    <property type="entry name" value="CarboxyPept-like_regulatory"/>
</dbReference>
<evidence type="ECO:0000259" key="8">
    <source>
        <dbReference type="Pfam" id="PF07715"/>
    </source>
</evidence>
<accession>A0A1K1MRJ3</accession>
<keyword evidence="10" id="KW-1185">Reference proteome</keyword>
<dbReference type="RefSeq" id="WP_083564774.1">
    <property type="nucleotide sequence ID" value="NZ_FPJE01000003.1"/>
</dbReference>
<dbReference type="Pfam" id="PF13715">
    <property type="entry name" value="CarbopepD_reg_2"/>
    <property type="match status" value="1"/>
</dbReference>
<dbReference type="Gene3D" id="2.170.130.10">
    <property type="entry name" value="TonB-dependent receptor, plug domain"/>
    <property type="match status" value="1"/>
</dbReference>
<evidence type="ECO:0000313" key="9">
    <source>
        <dbReference type="EMBL" id="SFW24582.1"/>
    </source>
</evidence>
<dbReference type="Gene3D" id="2.60.40.1120">
    <property type="entry name" value="Carboxypeptidase-like, regulatory domain"/>
    <property type="match status" value="1"/>
</dbReference>
<dbReference type="GO" id="GO:0009279">
    <property type="term" value="C:cell outer membrane"/>
    <property type="evidence" value="ECO:0007669"/>
    <property type="project" value="UniProtKB-SubCell"/>
</dbReference>
<proteinExistence type="inferred from homology"/>
<evidence type="ECO:0000256" key="7">
    <source>
        <dbReference type="PROSITE-ProRule" id="PRU01360"/>
    </source>
</evidence>
<keyword evidence="4 7" id="KW-0812">Transmembrane</keyword>
<comment type="subcellular location">
    <subcellularLocation>
        <location evidence="1 7">Cell outer membrane</location>
        <topology evidence="1 7">Multi-pass membrane protein</topology>
    </subcellularLocation>
</comment>
<dbReference type="SUPFAM" id="SSF56935">
    <property type="entry name" value="Porins"/>
    <property type="match status" value="1"/>
</dbReference>
<dbReference type="SUPFAM" id="SSF49464">
    <property type="entry name" value="Carboxypeptidase regulatory domain-like"/>
    <property type="match status" value="1"/>
</dbReference>
<evidence type="ECO:0000256" key="1">
    <source>
        <dbReference type="ARBA" id="ARBA00004571"/>
    </source>
</evidence>
<evidence type="ECO:0000256" key="6">
    <source>
        <dbReference type="ARBA" id="ARBA00023237"/>
    </source>
</evidence>
<keyword evidence="5 7" id="KW-0472">Membrane</keyword>
<dbReference type="EMBL" id="FPJE01000003">
    <property type="protein sequence ID" value="SFW24582.1"/>
    <property type="molecule type" value="Genomic_DNA"/>
</dbReference>
<dbReference type="Pfam" id="PF07715">
    <property type="entry name" value="Plug"/>
    <property type="match status" value="1"/>
</dbReference>
<dbReference type="NCBIfam" id="TIGR04057">
    <property type="entry name" value="SusC_RagA_signa"/>
    <property type="match status" value="1"/>
</dbReference>
<comment type="similarity">
    <text evidence="7">Belongs to the TonB-dependent receptor family.</text>
</comment>
<evidence type="ECO:0000313" key="10">
    <source>
        <dbReference type="Proteomes" id="UP000182248"/>
    </source>
</evidence>
<sequence>MIQNKLLQVMTFFLCGIMYSQNSITGTVSDDSGPLLGVSVQVKGSSKGTTTDFDGKYTIIASPDDILVFSYMGMKSSEVTVGNRTTLHVELEADASQLSEVIVVGYGSQSEEELTGSVATIKSEALEMLPSSSFQNAMQGASPGLQVVTSDGAPGAAISVRVRGIGSINASNDPLYVIDGIPVTSGSVSQTDFGNDGSSSNVLASINPNDIESLVVLKDAASTAIYGSRGANGVVLITTKSGKAGKAKISLKSKLGFSSEAYNNLLKPLNTTQYRQLFMEGYANAGTLTTDEAAAQFATLFPVNPDTGDYYDVNWYDEITRTGITQEYDLSANGGSENITYFVSGNYFNQDGIVEENMFRRYSLRANIDVKLTERLQLTNNMSLSKFHQRGITDGTRWQAPFYLALLLPPTIPVYDENGDFYGEHTDIMAGNNPMGHLREDRRELDQSRILDNLTISYKILDNLTFKSAWSFDILNISEYIFSNARYGDGRNVGGIAEEARTTEYNWLGTQSLNYHTTFNEVHSLNVFAAYEAQAVETSIVSAEGEGFSHPELKYLDNAANPTSVGSSRIEYSFNSYFGRINYDYDKKYFLSGSIRRDGSSRFGPDRRWGTFWSVGGGYTISKENFMSDAKFVNNLKLRTSYGTSGNAGIGNYNWAGLWGFNRAYDGQAAAAPSQVANALLTWESQNTFNAGIDFTLFDYVLSGSVEYFNKVSSDLLLDRPLSLTTGFESVTENIGDMKNSGWEIALHANIVNTENFGLSLGGNITFLNNEITYLPSPITDGTKRLEEGRDIQEYFLYGWAGVDPANGDPLWYTDGTKTTTTNNVNDAIRYYDGKSATPDFYGGFNLSAHYKNISLNAMFNYQFGNYLYDAPGWVIHSDGRYNPRSTSAYAFENRWTTPGQEALFPQFRWGGNQSSNTQYSDRYLFEGDYIRLKSLTLNYDFTSEILEKMQLSSLRVYIDMANFWTWVKDKSLYFDPEQTINGVYNTITPINKTVSVGLNIGF</sequence>
<dbReference type="InterPro" id="IPR023996">
    <property type="entry name" value="TonB-dep_OMP_SusC/RagA"/>
</dbReference>
<name>A0A1K1MRJ3_9FLAO</name>
<dbReference type="OrthoDB" id="9768177at2"/>
<keyword evidence="6 7" id="KW-0998">Cell outer membrane</keyword>
<reference evidence="9 10" key="1">
    <citation type="submission" date="2016-11" db="EMBL/GenBank/DDBJ databases">
        <authorList>
            <person name="Jaros S."/>
            <person name="Januszkiewicz K."/>
            <person name="Wedrychowicz H."/>
        </authorList>
    </citation>
    <scope>NUCLEOTIDE SEQUENCE [LARGE SCALE GENOMIC DNA]</scope>
    <source>
        <strain evidence="9 10">CGMCC 1.12145</strain>
    </source>
</reference>
<evidence type="ECO:0000256" key="2">
    <source>
        <dbReference type="ARBA" id="ARBA00022448"/>
    </source>
</evidence>
<dbReference type="InterPro" id="IPR023997">
    <property type="entry name" value="TonB-dep_OMP_SusC/RagA_CS"/>
</dbReference>
<evidence type="ECO:0000256" key="4">
    <source>
        <dbReference type="ARBA" id="ARBA00022692"/>
    </source>
</evidence>
<dbReference type="STRING" id="1150368.SAMN02927921_00669"/>
<dbReference type="InterPro" id="IPR012910">
    <property type="entry name" value="Plug_dom"/>
</dbReference>
<dbReference type="InterPro" id="IPR039426">
    <property type="entry name" value="TonB-dep_rcpt-like"/>
</dbReference>
<evidence type="ECO:0000256" key="5">
    <source>
        <dbReference type="ARBA" id="ARBA00023136"/>
    </source>
</evidence>
<keyword evidence="2 7" id="KW-0813">Transport</keyword>
<dbReference type="Gene3D" id="2.40.170.20">
    <property type="entry name" value="TonB-dependent receptor, beta-barrel domain"/>
    <property type="match status" value="1"/>
</dbReference>
<feature type="domain" description="TonB-dependent receptor plug" evidence="8">
    <location>
        <begin position="112"/>
        <end position="234"/>
    </location>
</feature>